<organism evidence="1 2">
    <name type="scientific">Channa striata</name>
    <name type="common">Snakehead murrel</name>
    <name type="synonym">Ophicephalus striatus</name>
    <dbReference type="NCBI Taxonomy" id="64152"/>
    <lineage>
        <taxon>Eukaryota</taxon>
        <taxon>Metazoa</taxon>
        <taxon>Chordata</taxon>
        <taxon>Craniata</taxon>
        <taxon>Vertebrata</taxon>
        <taxon>Euteleostomi</taxon>
        <taxon>Actinopterygii</taxon>
        <taxon>Neopterygii</taxon>
        <taxon>Teleostei</taxon>
        <taxon>Neoteleostei</taxon>
        <taxon>Acanthomorphata</taxon>
        <taxon>Anabantaria</taxon>
        <taxon>Anabantiformes</taxon>
        <taxon>Channoidei</taxon>
        <taxon>Channidae</taxon>
        <taxon>Channa</taxon>
    </lineage>
</organism>
<dbReference type="EMBL" id="JAUPFM010000007">
    <property type="protein sequence ID" value="KAK2846601.1"/>
    <property type="molecule type" value="Genomic_DNA"/>
</dbReference>
<evidence type="ECO:0000313" key="1">
    <source>
        <dbReference type="EMBL" id="KAK2846601.1"/>
    </source>
</evidence>
<dbReference type="AlphaFoldDB" id="A0AA88N102"/>
<protein>
    <submittedName>
        <fullName evidence="1">Uncharacterized protein</fullName>
    </submittedName>
</protein>
<accession>A0AA88N102</accession>
<sequence length="183" mass="20402">MCRCPRLFLSHPSALSSPLSVWFKAGRGAGRTAGRAAAKREQTSEREHYLTWTDLDLLERTQGLILPLCPFVLAVTSSNLQGPESLQANEQVKRTRADSLTCLRDQKQRIRVPQLLGDNRCWKKQQHYTSVTGTSARSAVYKPIRVRNTGCGLVNTPNGLWKGEGRGHVCCFQHLGHMCARSS</sequence>
<proteinExistence type="predicted"/>
<dbReference type="Proteomes" id="UP001187415">
    <property type="component" value="Unassembled WGS sequence"/>
</dbReference>
<reference evidence="1" key="1">
    <citation type="submission" date="2023-07" db="EMBL/GenBank/DDBJ databases">
        <title>Chromosome-level Genome Assembly of Striped Snakehead (Channa striata).</title>
        <authorList>
            <person name="Liu H."/>
        </authorList>
    </citation>
    <scope>NUCLEOTIDE SEQUENCE</scope>
    <source>
        <strain evidence="1">Gz</strain>
        <tissue evidence="1">Muscle</tissue>
    </source>
</reference>
<evidence type="ECO:0000313" key="2">
    <source>
        <dbReference type="Proteomes" id="UP001187415"/>
    </source>
</evidence>
<comment type="caution">
    <text evidence="1">The sequence shown here is derived from an EMBL/GenBank/DDBJ whole genome shotgun (WGS) entry which is preliminary data.</text>
</comment>
<gene>
    <name evidence="1" type="ORF">Q5P01_009600</name>
</gene>
<keyword evidence="2" id="KW-1185">Reference proteome</keyword>
<name>A0AA88N102_CHASR</name>